<dbReference type="GO" id="GO:0005886">
    <property type="term" value="C:plasma membrane"/>
    <property type="evidence" value="ECO:0007669"/>
    <property type="project" value="UniProtKB-SubCell"/>
</dbReference>
<keyword evidence="4 8" id="KW-0812">Transmembrane</keyword>
<accession>A0A1I7J063</accession>
<evidence type="ECO:0000256" key="6">
    <source>
        <dbReference type="ARBA" id="ARBA00023136"/>
    </source>
</evidence>
<feature type="domain" description="YetF C-terminal" evidence="9">
    <location>
        <begin position="84"/>
        <end position="216"/>
    </location>
</feature>
<evidence type="ECO:0000313" key="10">
    <source>
        <dbReference type="EMBL" id="SFU78573.1"/>
    </source>
</evidence>
<evidence type="ECO:0000256" key="5">
    <source>
        <dbReference type="ARBA" id="ARBA00022989"/>
    </source>
</evidence>
<keyword evidence="6 8" id="KW-0472">Membrane</keyword>
<evidence type="ECO:0000259" key="9">
    <source>
        <dbReference type="Pfam" id="PF04239"/>
    </source>
</evidence>
<dbReference type="PANTHER" id="PTHR34582">
    <property type="entry name" value="UPF0702 TRANSMEMBRANE PROTEIN YCAP"/>
    <property type="match status" value="1"/>
</dbReference>
<evidence type="ECO:0000256" key="3">
    <source>
        <dbReference type="ARBA" id="ARBA00022475"/>
    </source>
</evidence>
<dbReference type="InterPro" id="IPR023090">
    <property type="entry name" value="UPF0702_alpha/beta_dom_sf"/>
</dbReference>
<keyword evidence="11" id="KW-1185">Reference proteome</keyword>
<feature type="compositionally biased region" description="Basic and acidic residues" evidence="7">
    <location>
        <begin position="237"/>
        <end position="255"/>
    </location>
</feature>
<dbReference type="STRING" id="392015.SAMN05421543_10832"/>
<reference evidence="11" key="1">
    <citation type="submission" date="2016-10" db="EMBL/GenBank/DDBJ databases">
        <authorList>
            <person name="Varghese N."/>
        </authorList>
    </citation>
    <scope>NUCLEOTIDE SEQUENCE [LARGE SCALE GENOMIC DNA]</scope>
    <source>
        <strain evidence="11">DSM 17980</strain>
    </source>
</reference>
<name>A0A1I7J063_9BACL</name>
<dbReference type="Gene3D" id="3.30.240.20">
    <property type="entry name" value="bsu07140 like domains"/>
    <property type="match status" value="2"/>
</dbReference>
<feature type="transmembrane region" description="Helical" evidence="8">
    <location>
        <begin position="6"/>
        <end position="24"/>
    </location>
</feature>
<protein>
    <submittedName>
        <fullName evidence="10">Uncharacterized membrane protein YcaP, DUF421 family</fullName>
    </submittedName>
</protein>
<evidence type="ECO:0000313" key="11">
    <source>
        <dbReference type="Proteomes" id="UP000183508"/>
    </source>
</evidence>
<comment type="similarity">
    <text evidence="2">Belongs to the UPF0702 family.</text>
</comment>
<dbReference type="Pfam" id="PF04239">
    <property type="entry name" value="DUF421"/>
    <property type="match status" value="1"/>
</dbReference>
<evidence type="ECO:0000256" key="1">
    <source>
        <dbReference type="ARBA" id="ARBA00004651"/>
    </source>
</evidence>
<feature type="transmembrane region" description="Helical" evidence="8">
    <location>
        <begin position="60"/>
        <end position="80"/>
    </location>
</feature>
<dbReference type="PANTHER" id="PTHR34582:SF6">
    <property type="entry name" value="UPF0702 TRANSMEMBRANE PROTEIN YCAP"/>
    <property type="match status" value="1"/>
</dbReference>
<dbReference type="RefSeq" id="WP_245783907.1">
    <property type="nucleotide sequence ID" value="NZ_FPBV01000008.1"/>
</dbReference>
<gene>
    <name evidence="10" type="ORF">SAMN05421543_10832</name>
</gene>
<organism evidence="10 11">
    <name type="scientific">Alicyclobacillus macrosporangiidus</name>
    <dbReference type="NCBI Taxonomy" id="392015"/>
    <lineage>
        <taxon>Bacteria</taxon>
        <taxon>Bacillati</taxon>
        <taxon>Bacillota</taxon>
        <taxon>Bacilli</taxon>
        <taxon>Bacillales</taxon>
        <taxon>Alicyclobacillaceae</taxon>
        <taxon>Alicyclobacillus</taxon>
    </lineage>
</organism>
<evidence type="ECO:0000256" key="8">
    <source>
        <dbReference type="SAM" id="Phobius"/>
    </source>
</evidence>
<feature type="region of interest" description="Disordered" evidence="7">
    <location>
        <begin position="235"/>
        <end position="255"/>
    </location>
</feature>
<keyword evidence="3" id="KW-1003">Cell membrane</keyword>
<dbReference type="eggNOG" id="COG2323">
    <property type="taxonomic scope" value="Bacteria"/>
</dbReference>
<keyword evidence="5 8" id="KW-1133">Transmembrane helix</keyword>
<dbReference type="EMBL" id="FPBV01000008">
    <property type="protein sequence ID" value="SFU78573.1"/>
    <property type="molecule type" value="Genomic_DNA"/>
</dbReference>
<comment type="subcellular location">
    <subcellularLocation>
        <location evidence="1">Cell membrane</location>
        <topology evidence="1">Multi-pass membrane protein</topology>
    </subcellularLocation>
</comment>
<dbReference type="AlphaFoldDB" id="A0A1I7J063"/>
<dbReference type="InterPro" id="IPR007353">
    <property type="entry name" value="DUF421"/>
</dbReference>
<sequence length="255" mass="28802">MLEIPIWRFCLRILILYIAVMIALRLMGKREIGQLSVFDFVVSIMIAELTAVPMEDARRPLWIPLLAMGILVALQLLVAVGQLKSHRFRHWVDGEPTVLVEHGQIRDREMRKTRYTVNDLLMQLREQGIADVADVELAILETSGKLSVLPKAEARPVRPDDLGIRAHPEGIPLPLVSDGQVVKRTLQQLGRDEAWLREELHRRGCARLEDVFYASIDEHGSLFIDAVDGTSAVFRGDPSDAKRSDAERHPPNQGR</sequence>
<evidence type="ECO:0000256" key="4">
    <source>
        <dbReference type="ARBA" id="ARBA00022692"/>
    </source>
</evidence>
<proteinExistence type="inferred from homology"/>
<feature type="transmembrane region" description="Helical" evidence="8">
    <location>
        <begin position="36"/>
        <end position="54"/>
    </location>
</feature>
<evidence type="ECO:0000256" key="7">
    <source>
        <dbReference type="SAM" id="MobiDB-lite"/>
    </source>
</evidence>
<dbReference type="Proteomes" id="UP000183508">
    <property type="component" value="Unassembled WGS sequence"/>
</dbReference>
<evidence type="ECO:0000256" key="2">
    <source>
        <dbReference type="ARBA" id="ARBA00006448"/>
    </source>
</evidence>